<protein>
    <submittedName>
        <fullName evidence="1">DUF2971 domain-containing protein</fullName>
    </submittedName>
</protein>
<name>A0ABU9DZU8_9FLAO</name>
<dbReference type="Proteomes" id="UP001491349">
    <property type="component" value="Unassembled WGS sequence"/>
</dbReference>
<sequence>MKFYRFQSINKLTLQNLTNQNNWVADPFEFNDPFEFSLYDSVLIDENGDFRNLNHIEKANVMKFKDSINEYGVVCYSSDSTNNLLWAHYADNHKGMCLVFDVPKEKEDGIYKVKYQERFPEINLTDDANSHEEIKTIVTTKSIEWKYENEYRQIFIMKNMLYEYPGILVEIIFGCRTPYEDIKMVTNIAVSKNPSIKISKMHMDKTTYSLGKVTIGNNTVIPEFWRINGLRI</sequence>
<evidence type="ECO:0000313" key="1">
    <source>
        <dbReference type="EMBL" id="MEK8179921.1"/>
    </source>
</evidence>
<accession>A0ABU9DZU8</accession>
<proteinExistence type="predicted"/>
<evidence type="ECO:0000313" key="2">
    <source>
        <dbReference type="Proteomes" id="UP001491349"/>
    </source>
</evidence>
<dbReference type="Pfam" id="PF11185">
    <property type="entry name" value="DUF2971"/>
    <property type="match status" value="1"/>
</dbReference>
<reference evidence="1 2" key="1">
    <citation type="submission" date="2024-04" db="EMBL/GenBank/DDBJ databases">
        <title>draft genome sequnece of Flavobacterium buctense JCM 30750.</title>
        <authorList>
            <person name="Kim D.-U."/>
        </authorList>
    </citation>
    <scope>NUCLEOTIDE SEQUENCE [LARGE SCALE GENOMIC DNA]</scope>
    <source>
        <strain evidence="1 2">JCM 30750</strain>
    </source>
</reference>
<gene>
    <name evidence="1" type="ORF">WMW71_06165</name>
</gene>
<organism evidence="1 2">
    <name type="scientific">Flavobacterium buctense</name>
    <dbReference type="NCBI Taxonomy" id="1648146"/>
    <lineage>
        <taxon>Bacteria</taxon>
        <taxon>Pseudomonadati</taxon>
        <taxon>Bacteroidota</taxon>
        <taxon>Flavobacteriia</taxon>
        <taxon>Flavobacteriales</taxon>
        <taxon>Flavobacteriaceae</taxon>
        <taxon>Flavobacterium</taxon>
    </lineage>
</organism>
<dbReference type="InterPro" id="IPR021352">
    <property type="entry name" value="DUF2971"/>
</dbReference>
<keyword evidence="2" id="KW-1185">Reference proteome</keyword>
<comment type="caution">
    <text evidence="1">The sequence shown here is derived from an EMBL/GenBank/DDBJ whole genome shotgun (WGS) entry which is preliminary data.</text>
</comment>
<dbReference type="EMBL" id="JBBPCB010000003">
    <property type="protein sequence ID" value="MEK8179921.1"/>
    <property type="molecule type" value="Genomic_DNA"/>
</dbReference>
<dbReference type="RefSeq" id="WP_187660397.1">
    <property type="nucleotide sequence ID" value="NZ_JACTAB010000004.1"/>
</dbReference>